<organism evidence="1 2">
    <name type="scientific">Flavobacterium supellecticarium</name>
    <dbReference type="NCBI Taxonomy" id="2565924"/>
    <lineage>
        <taxon>Bacteria</taxon>
        <taxon>Pseudomonadati</taxon>
        <taxon>Bacteroidota</taxon>
        <taxon>Flavobacteriia</taxon>
        <taxon>Flavobacteriales</taxon>
        <taxon>Flavobacteriaceae</taxon>
        <taxon>Flavobacterium</taxon>
    </lineage>
</organism>
<accession>A0A4S4A0W3</accession>
<dbReference type="OrthoDB" id="1429550at2"/>
<name>A0A4S4A0W3_9FLAO</name>
<evidence type="ECO:0000313" key="2">
    <source>
        <dbReference type="Proteomes" id="UP000307507"/>
    </source>
</evidence>
<proteinExistence type="predicted"/>
<protein>
    <submittedName>
        <fullName evidence="1">Uncharacterized protein</fullName>
    </submittedName>
</protein>
<dbReference type="EMBL" id="SSNZ01000002">
    <property type="protein sequence ID" value="THF51812.1"/>
    <property type="molecule type" value="Genomic_DNA"/>
</dbReference>
<evidence type="ECO:0000313" key="1">
    <source>
        <dbReference type="EMBL" id="THF51812.1"/>
    </source>
</evidence>
<gene>
    <name evidence="1" type="ORF">E6C50_08635</name>
</gene>
<dbReference type="Proteomes" id="UP000307507">
    <property type="component" value="Unassembled WGS sequence"/>
</dbReference>
<dbReference type="AlphaFoldDB" id="A0A4S4A0W3"/>
<keyword evidence="2" id="KW-1185">Reference proteome</keyword>
<comment type="caution">
    <text evidence="1">The sequence shown here is derived from an EMBL/GenBank/DDBJ whole genome shotgun (WGS) entry which is preliminary data.</text>
</comment>
<sequence>MDHNNPKIYTLNCRSWMGSLSKKSSKVQQPKCEKCNRALKEEIEYSKVELEVDRYNGEDWASASGILMVSHRLYEALMLAGIKGFAPLKVKKVPYKYADIDVKTIPDFVYLAILAPAIKNIPIACDYTGICDGCNLTLNKYNEEKSKLIIRKTTENPIPLQVFSDTYEGADIFDFTDHGEIGVTQKFLDVIKDFNCPEGIIIPAEWI</sequence>
<reference evidence="1 2" key="1">
    <citation type="submission" date="2019-04" db="EMBL/GenBank/DDBJ databases">
        <title>Flavobacterium sp. nov. isolated from construction timber.</title>
        <authorList>
            <person name="Lin S.-Y."/>
            <person name="Chang C.-T."/>
            <person name="Young C.-C."/>
        </authorList>
    </citation>
    <scope>NUCLEOTIDE SEQUENCE [LARGE SCALE GENOMIC DNA]</scope>
    <source>
        <strain evidence="1 2">CC-CTC003</strain>
    </source>
</reference>
<dbReference type="RefSeq" id="WP_136402796.1">
    <property type="nucleotide sequence ID" value="NZ_SSNZ01000002.1"/>
</dbReference>